<name>A0AAU9PAE8_9ASTR</name>
<gene>
    <name evidence="1" type="ORF">LVIROSA_LOCUS32551</name>
</gene>
<protein>
    <submittedName>
        <fullName evidence="1">Uncharacterized protein</fullName>
    </submittedName>
</protein>
<accession>A0AAU9PAE8</accession>
<dbReference type="InterPro" id="IPR036063">
    <property type="entry name" value="Smr_dom_sf"/>
</dbReference>
<dbReference type="EMBL" id="CAKMRJ010005523">
    <property type="protein sequence ID" value="CAH1446897.1"/>
    <property type="molecule type" value="Genomic_DNA"/>
</dbReference>
<evidence type="ECO:0000313" key="1">
    <source>
        <dbReference type="EMBL" id="CAH1446897.1"/>
    </source>
</evidence>
<organism evidence="1 2">
    <name type="scientific">Lactuca virosa</name>
    <dbReference type="NCBI Taxonomy" id="75947"/>
    <lineage>
        <taxon>Eukaryota</taxon>
        <taxon>Viridiplantae</taxon>
        <taxon>Streptophyta</taxon>
        <taxon>Embryophyta</taxon>
        <taxon>Tracheophyta</taxon>
        <taxon>Spermatophyta</taxon>
        <taxon>Magnoliopsida</taxon>
        <taxon>eudicotyledons</taxon>
        <taxon>Gunneridae</taxon>
        <taxon>Pentapetalae</taxon>
        <taxon>asterids</taxon>
        <taxon>campanulids</taxon>
        <taxon>Asterales</taxon>
        <taxon>Asteraceae</taxon>
        <taxon>Cichorioideae</taxon>
        <taxon>Cichorieae</taxon>
        <taxon>Lactucinae</taxon>
        <taxon>Lactuca</taxon>
    </lineage>
</organism>
<evidence type="ECO:0000313" key="2">
    <source>
        <dbReference type="Proteomes" id="UP001157418"/>
    </source>
</evidence>
<proteinExistence type="predicted"/>
<sequence length="243" mass="27597">MDPAMMKHLARIKKKSTTCDVETSNEASKPKAITLKDQDPIGTYYKEDIKIWEKKLEELKAMGPVFSGIHDYDPHKIYMDYDEIKEISRLRWLKHEADYQAAINVPSKINWKAQKRSKELAEIQDITNSTTIFLSENRKSISSHPFNLHGQSETSATHIVKLLMLSTSMTKSIHDFTLITGKGDDGVRGVDGAHGLPVIRPTVRDLVRNRGIHVWHPVTNGVMNTGRLCFQFNGTEGDFTFID</sequence>
<dbReference type="SUPFAM" id="SSF160443">
    <property type="entry name" value="SMR domain-like"/>
    <property type="match status" value="1"/>
</dbReference>
<dbReference type="Proteomes" id="UP001157418">
    <property type="component" value="Unassembled WGS sequence"/>
</dbReference>
<reference evidence="1 2" key="1">
    <citation type="submission" date="2022-01" db="EMBL/GenBank/DDBJ databases">
        <authorList>
            <person name="Xiong W."/>
            <person name="Schranz E."/>
        </authorList>
    </citation>
    <scope>NUCLEOTIDE SEQUENCE [LARGE SCALE GENOMIC DNA]</scope>
</reference>
<dbReference type="Gene3D" id="3.30.1370.110">
    <property type="match status" value="1"/>
</dbReference>
<dbReference type="AlphaFoldDB" id="A0AAU9PAE8"/>
<comment type="caution">
    <text evidence="1">The sequence shown here is derived from an EMBL/GenBank/DDBJ whole genome shotgun (WGS) entry which is preliminary data.</text>
</comment>
<keyword evidence="2" id="KW-1185">Reference proteome</keyword>